<dbReference type="Proteomes" id="UP000767291">
    <property type="component" value="Unassembled WGS sequence"/>
</dbReference>
<dbReference type="InterPro" id="IPR005119">
    <property type="entry name" value="LysR_subst-bd"/>
</dbReference>
<dbReference type="Gene3D" id="3.40.190.290">
    <property type="match status" value="1"/>
</dbReference>
<feature type="domain" description="LysR substrate-binding" evidence="5">
    <location>
        <begin position="50"/>
        <end position="228"/>
    </location>
</feature>
<dbReference type="GO" id="GO:0003677">
    <property type="term" value="F:DNA binding"/>
    <property type="evidence" value="ECO:0007669"/>
    <property type="project" value="UniProtKB-KW"/>
</dbReference>
<dbReference type="Pfam" id="PF03466">
    <property type="entry name" value="LysR_substrate"/>
    <property type="match status" value="1"/>
</dbReference>
<protein>
    <submittedName>
        <fullName evidence="6">DNA-binding transcriptional LysR family regulator</fullName>
    </submittedName>
</protein>
<evidence type="ECO:0000259" key="5">
    <source>
        <dbReference type="Pfam" id="PF03466"/>
    </source>
</evidence>
<evidence type="ECO:0000256" key="2">
    <source>
        <dbReference type="ARBA" id="ARBA00023015"/>
    </source>
</evidence>
<proteinExistence type="inferred from homology"/>
<keyword evidence="3 6" id="KW-0238">DNA-binding</keyword>
<evidence type="ECO:0000256" key="3">
    <source>
        <dbReference type="ARBA" id="ARBA00023125"/>
    </source>
</evidence>
<evidence type="ECO:0000256" key="4">
    <source>
        <dbReference type="ARBA" id="ARBA00023163"/>
    </source>
</evidence>
<keyword evidence="2" id="KW-0805">Transcription regulation</keyword>
<keyword evidence="7" id="KW-1185">Reference proteome</keyword>
<comment type="caution">
    <text evidence="6">The sequence shown here is derived from an EMBL/GenBank/DDBJ whole genome shotgun (WGS) entry which is preliminary data.</text>
</comment>
<gene>
    <name evidence="6" type="ORF">J2Z43_000229</name>
</gene>
<organism evidence="6 7">
    <name type="scientific">Metaclostridioides mangenotii</name>
    <dbReference type="NCBI Taxonomy" id="1540"/>
    <lineage>
        <taxon>Bacteria</taxon>
        <taxon>Bacillati</taxon>
        <taxon>Bacillota</taxon>
        <taxon>Clostridia</taxon>
        <taxon>Peptostreptococcales</taxon>
        <taxon>Peptostreptococcaceae</taxon>
        <taxon>Metaclostridioides</taxon>
    </lineage>
</organism>
<sequence length="247" mass="28517">MNLYQLEYVKALSRFGDTKKSSKVSQYFYEKAEIILDQESSLKDHFLSEEIKNTVRIAALPNIAYILLPPILKEMSMLGYHYEIFIIDESKIIEEQFYMDEYDIGFAQDLKLGSICMIKEPYYAIVPKDSPFSEKNVTTIHELMDTPLILPDVNCDIRISFDKLLKKYSYCPNSFIEVSQNEPIISFVECGMGVTIAPKMMISNLPNKVKAIEILDDNFYRTVDLLSNSYRLTDLIVSTVNLLSRYS</sequence>
<evidence type="ECO:0000256" key="1">
    <source>
        <dbReference type="ARBA" id="ARBA00009437"/>
    </source>
</evidence>
<dbReference type="PANTHER" id="PTHR30126:SF40">
    <property type="entry name" value="HTH-TYPE TRANSCRIPTIONAL REGULATOR GLTR"/>
    <property type="match status" value="1"/>
</dbReference>
<dbReference type="SUPFAM" id="SSF53850">
    <property type="entry name" value="Periplasmic binding protein-like II"/>
    <property type="match status" value="1"/>
</dbReference>
<reference evidence="6 7" key="1">
    <citation type="submission" date="2021-03" db="EMBL/GenBank/DDBJ databases">
        <title>Genomic Encyclopedia of Type Strains, Phase IV (KMG-IV): sequencing the most valuable type-strain genomes for metagenomic binning, comparative biology and taxonomic classification.</title>
        <authorList>
            <person name="Goeker M."/>
        </authorList>
    </citation>
    <scope>NUCLEOTIDE SEQUENCE [LARGE SCALE GENOMIC DNA]</scope>
    <source>
        <strain evidence="6 7">DSM 1289</strain>
    </source>
</reference>
<dbReference type="PANTHER" id="PTHR30126">
    <property type="entry name" value="HTH-TYPE TRANSCRIPTIONAL REGULATOR"/>
    <property type="match status" value="1"/>
</dbReference>
<name>A0ABS4E7B9_9FIRM</name>
<dbReference type="RefSeq" id="WP_209455467.1">
    <property type="nucleotide sequence ID" value="NZ_BAAACS010000017.1"/>
</dbReference>
<dbReference type="CDD" id="cd05466">
    <property type="entry name" value="PBP2_LTTR_substrate"/>
    <property type="match status" value="1"/>
</dbReference>
<keyword evidence="4" id="KW-0804">Transcription</keyword>
<evidence type="ECO:0000313" key="6">
    <source>
        <dbReference type="EMBL" id="MBP1853839.1"/>
    </source>
</evidence>
<comment type="similarity">
    <text evidence="1">Belongs to the LysR transcriptional regulatory family.</text>
</comment>
<evidence type="ECO:0000313" key="7">
    <source>
        <dbReference type="Proteomes" id="UP000767291"/>
    </source>
</evidence>
<accession>A0ABS4E7B9</accession>
<dbReference type="EMBL" id="JAGGJX010000001">
    <property type="protein sequence ID" value="MBP1853839.1"/>
    <property type="molecule type" value="Genomic_DNA"/>
</dbReference>